<dbReference type="Proteomes" id="UP000034913">
    <property type="component" value="Unassembled WGS sequence"/>
</dbReference>
<gene>
    <name evidence="5" type="ORF">VF00_C0009G0012</name>
</gene>
<evidence type="ECO:0000313" key="6">
    <source>
        <dbReference type="Proteomes" id="UP000034913"/>
    </source>
</evidence>
<dbReference type="InterPro" id="IPR051545">
    <property type="entry name" value="NAD(P)H_dehydrogenase_qn"/>
</dbReference>
<dbReference type="InterPro" id="IPR003680">
    <property type="entry name" value="Flavodoxin_fold"/>
</dbReference>
<evidence type="ECO:0000256" key="2">
    <source>
        <dbReference type="ARBA" id="ARBA00023002"/>
    </source>
</evidence>
<evidence type="ECO:0000259" key="4">
    <source>
        <dbReference type="Pfam" id="PF02525"/>
    </source>
</evidence>
<protein>
    <submittedName>
        <fullName evidence="5">NAD(P)H dehydrogenase (Quinone)</fullName>
    </submittedName>
</protein>
<evidence type="ECO:0000256" key="3">
    <source>
        <dbReference type="SAM" id="Phobius"/>
    </source>
</evidence>
<dbReference type="SUPFAM" id="SSF52218">
    <property type="entry name" value="Flavoproteins"/>
    <property type="match status" value="1"/>
</dbReference>
<name>A0A0G2A2J3_UNCK3</name>
<keyword evidence="3" id="KW-0472">Membrane</keyword>
<feature type="domain" description="Flavodoxin-like fold" evidence="4">
    <location>
        <begin position="3"/>
        <end position="163"/>
    </location>
</feature>
<feature type="transmembrane region" description="Helical" evidence="3">
    <location>
        <begin position="125"/>
        <end position="142"/>
    </location>
</feature>
<dbReference type="PANTHER" id="PTHR10204:SF34">
    <property type="entry name" value="NAD(P)H DEHYDROGENASE [QUINONE] 1 ISOFORM 1"/>
    <property type="match status" value="1"/>
</dbReference>
<proteinExistence type="inferred from homology"/>
<comment type="similarity">
    <text evidence="1">Belongs to the NAD(P)H dehydrogenase (quinone) family.</text>
</comment>
<dbReference type="AlphaFoldDB" id="A0A0G2A2J3"/>
<reference evidence="5 6" key="1">
    <citation type="journal article" date="2015" name="Nature">
        <title>rRNA introns, odd ribosomes, and small enigmatic genomes across a large radiation of phyla.</title>
        <authorList>
            <person name="Brown C.T."/>
            <person name="Hug L.A."/>
            <person name="Thomas B.C."/>
            <person name="Sharon I."/>
            <person name="Castelle C.J."/>
            <person name="Singh A."/>
            <person name="Wilkins M.J."/>
            <person name="Williams K.H."/>
            <person name="Banfield J.F."/>
        </authorList>
    </citation>
    <scope>NUCLEOTIDE SEQUENCE [LARGE SCALE GENOMIC DNA]</scope>
</reference>
<accession>A0A0G2A2J3</accession>
<sequence length="195" mass="22691">MAKTLIIYAHPKTRGHCSTIRDEVERLMKEKGEGYELIDLYAMKYDPLLHEKEHYTAGGRAISPRNKAFQQKIKRAERLIFIYPIWWNSMPAILKGWLDRVLTSHFAFRFLPYGIPVKLLKGRKALLFITGGTNRILAWIFLRDRAAKIMAKDTLGFCGIKTSVCQFGSCTAFDGRKAARLRKTVQRRMERFYGW</sequence>
<dbReference type="PANTHER" id="PTHR10204">
    <property type="entry name" value="NAD P H OXIDOREDUCTASE-RELATED"/>
    <property type="match status" value="1"/>
</dbReference>
<keyword evidence="3" id="KW-0812">Transmembrane</keyword>
<dbReference type="EMBL" id="LCRB01000009">
    <property type="protein sequence ID" value="KKW26379.1"/>
    <property type="molecule type" value="Genomic_DNA"/>
</dbReference>
<organism evidence="5 6">
    <name type="scientific">candidate division Kazan bacterium GW2011_GWB1_52_7</name>
    <dbReference type="NCBI Taxonomy" id="1620414"/>
    <lineage>
        <taxon>Bacteria</taxon>
        <taxon>Bacteria division Kazan-3B-28</taxon>
    </lineage>
</organism>
<dbReference type="GO" id="GO:0005829">
    <property type="term" value="C:cytosol"/>
    <property type="evidence" value="ECO:0007669"/>
    <property type="project" value="TreeGrafter"/>
</dbReference>
<keyword evidence="2" id="KW-0560">Oxidoreductase</keyword>
<comment type="caution">
    <text evidence="5">The sequence shown here is derived from an EMBL/GenBank/DDBJ whole genome shotgun (WGS) entry which is preliminary data.</text>
</comment>
<dbReference type="Pfam" id="PF02525">
    <property type="entry name" value="Flavodoxin_2"/>
    <property type="match status" value="1"/>
</dbReference>
<feature type="transmembrane region" description="Helical" evidence="3">
    <location>
        <begin position="79"/>
        <end position="98"/>
    </location>
</feature>
<dbReference type="Gene3D" id="3.40.50.360">
    <property type="match status" value="1"/>
</dbReference>
<evidence type="ECO:0000256" key="1">
    <source>
        <dbReference type="ARBA" id="ARBA00006252"/>
    </source>
</evidence>
<keyword evidence="3" id="KW-1133">Transmembrane helix</keyword>
<evidence type="ECO:0000313" key="5">
    <source>
        <dbReference type="EMBL" id="KKW26379.1"/>
    </source>
</evidence>
<dbReference type="GO" id="GO:0003955">
    <property type="term" value="F:NAD(P)H dehydrogenase (quinone) activity"/>
    <property type="evidence" value="ECO:0007669"/>
    <property type="project" value="TreeGrafter"/>
</dbReference>
<dbReference type="InterPro" id="IPR029039">
    <property type="entry name" value="Flavoprotein-like_sf"/>
</dbReference>